<evidence type="ECO:0000313" key="14">
    <source>
        <dbReference type="EMBL" id="THU05420.1"/>
    </source>
</evidence>
<comment type="subcellular location">
    <subcellularLocation>
        <location evidence="2">Cell membrane</location>
        <topology evidence="2">Multi-pass membrane protein</topology>
    </subcellularLocation>
</comment>
<keyword evidence="6" id="KW-0479">Metal-binding</keyword>
<dbReference type="GO" id="GO:0004222">
    <property type="term" value="F:metalloendopeptidase activity"/>
    <property type="evidence" value="ECO:0007669"/>
    <property type="project" value="InterPro"/>
</dbReference>
<keyword evidence="8" id="KW-0862">Zinc</keyword>
<dbReference type="Proteomes" id="UP000308917">
    <property type="component" value="Unassembled WGS sequence"/>
</dbReference>
<evidence type="ECO:0000256" key="7">
    <source>
        <dbReference type="ARBA" id="ARBA00022801"/>
    </source>
</evidence>
<dbReference type="Gene3D" id="3.30.2010.10">
    <property type="entry name" value="Metalloproteases ('zincins'), catalytic domain"/>
    <property type="match status" value="1"/>
</dbReference>
<evidence type="ECO:0000256" key="4">
    <source>
        <dbReference type="ARBA" id="ARBA00022670"/>
    </source>
</evidence>
<evidence type="ECO:0000256" key="12">
    <source>
        <dbReference type="SAM" id="Phobius"/>
    </source>
</evidence>
<keyword evidence="3" id="KW-1003">Cell membrane</keyword>
<evidence type="ECO:0000256" key="10">
    <source>
        <dbReference type="ARBA" id="ARBA00023049"/>
    </source>
</evidence>
<evidence type="ECO:0000313" key="15">
    <source>
        <dbReference type="Proteomes" id="UP000308917"/>
    </source>
</evidence>
<evidence type="ECO:0000259" key="13">
    <source>
        <dbReference type="Pfam" id="PF01435"/>
    </source>
</evidence>
<evidence type="ECO:0000256" key="6">
    <source>
        <dbReference type="ARBA" id="ARBA00022723"/>
    </source>
</evidence>
<dbReference type="PANTHER" id="PTHR43221">
    <property type="entry name" value="PROTEASE HTPX"/>
    <property type="match status" value="1"/>
</dbReference>
<evidence type="ECO:0000256" key="9">
    <source>
        <dbReference type="ARBA" id="ARBA00022989"/>
    </source>
</evidence>
<keyword evidence="4" id="KW-0645">Protease</keyword>
<dbReference type="OrthoDB" id="5295941at2"/>
<keyword evidence="9 12" id="KW-1133">Transmembrane helix</keyword>
<feature type="domain" description="Peptidase M48" evidence="13">
    <location>
        <begin position="246"/>
        <end position="424"/>
    </location>
</feature>
<organism evidence="14 15">
    <name type="scientific">Lampropedia puyangensis</name>
    <dbReference type="NCBI Taxonomy" id="1330072"/>
    <lineage>
        <taxon>Bacteria</taxon>
        <taxon>Pseudomonadati</taxon>
        <taxon>Pseudomonadota</taxon>
        <taxon>Betaproteobacteria</taxon>
        <taxon>Burkholderiales</taxon>
        <taxon>Comamonadaceae</taxon>
        <taxon>Lampropedia</taxon>
    </lineage>
</organism>
<evidence type="ECO:0000256" key="2">
    <source>
        <dbReference type="ARBA" id="ARBA00004651"/>
    </source>
</evidence>
<feature type="transmembrane region" description="Helical" evidence="12">
    <location>
        <begin position="104"/>
        <end position="125"/>
    </location>
</feature>
<dbReference type="GO" id="GO:0006508">
    <property type="term" value="P:proteolysis"/>
    <property type="evidence" value="ECO:0007669"/>
    <property type="project" value="UniProtKB-KW"/>
</dbReference>
<dbReference type="EMBL" id="STFG01000001">
    <property type="protein sequence ID" value="THU05420.1"/>
    <property type="molecule type" value="Genomic_DNA"/>
</dbReference>
<keyword evidence="10" id="KW-0482">Metalloprotease</keyword>
<comment type="caution">
    <text evidence="14">The sequence shown here is derived from an EMBL/GenBank/DDBJ whole genome shotgun (WGS) entry which is preliminary data.</text>
</comment>
<keyword evidence="11 12" id="KW-0472">Membrane</keyword>
<evidence type="ECO:0000256" key="3">
    <source>
        <dbReference type="ARBA" id="ARBA00022475"/>
    </source>
</evidence>
<dbReference type="CDD" id="cd07328">
    <property type="entry name" value="M48_Ste24p_like"/>
    <property type="match status" value="1"/>
</dbReference>
<evidence type="ECO:0000256" key="1">
    <source>
        <dbReference type="ARBA" id="ARBA00001947"/>
    </source>
</evidence>
<dbReference type="AlphaFoldDB" id="A0A4S8FD17"/>
<reference evidence="14 15" key="1">
    <citation type="journal article" date="2015" name="Antonie Van Leeuwenhoek">
        <title>Lampropedia puyangensis sp. nov., isolated from symptomatic bark of Populus ? euramericana canker and emended description of Lampropedia hyalina (Ehrenberg 1832) Lee et al. 2004.</title>
        <authorList>
            <person name="Li Y."/>
            <person name="Wang T."/>
            <person name="Piao C.G."/>
            <person name="Wang L.F."/>
            <person name="Tian G.Z."/>
            <person name="Zhu T.H."/>
            <person name="Guo M.W."/>
        </authorList>
    </citation>
    <scope>NUCLEOTIDE SEQUENCE [LARGE SCALE GENOMIC DNA]</scope>
    <source>
        <strain evidence="14 15">2-bin</strain>
    </source>
</reference>
<name>A0A4S8FD17_9BURK</name>
<evidence type="ECO:0000256" key="11">
    <source>
        <dbReference type="ARBA" id="ARBA00023136"/>
    </source>
</evidence>
<dbReference type="InterPro" id="IPR001915">
    <property type="entry name" value="Peptidase_M48"/>
</dbReference>
<dbReference type="GO" id="GO:0005886">
    <property type="term" value="C:plasma membrane"/>
    <property type="evidence" value="ECO:0007669"/>
    <property type="project" value="UniProtKB-SubCell"/>
</dbReference>
<keyword evidence="15" id="KW-1185">Reference proteome</keyword>
<proteinExistence type="predicted"/>
<dbReference type="GO" id="GO:0046872">
    <property type="term" value="F:metal ion binding"/>
    <property type="evidence" value="ECO:0007669"/>
    <property type="project" value="UniProtKB-KW"/>
</dbReference>
<dbReference type="Pfam" id="PF01435">
    <property type="entry name" value="Peptidase_M48"/>
    <property type="match status" value="1"/>
</dbReference>
<comment type="cofactor">
    <cofactor evidence="1">
        <name>Zn(2+)</name>
        <dbReference type="ChEBI" id="CHEBI:29105"/>
    </cofactor>
</comment>
<evidence type="ECO:0000256" key="8">
    <source>
        <dbReference type="ARBA" id="ARBA00022833"/>
    </source>
</evidence>
<gene>
    <name evidence="14" type="ORF">E9531_02465</name>
</gene>
<keyword evidence="7" id="KW-0378">Hydrolase</keyword>
<accession>A0A4S8FD17</accession>
<dbReference type="RefSeq" id="WP_136572129.1">
    <property type="nucleotide sequence ID" value="NZ_STFG01000001.1"/>
</dbReference>
<evidence type="ECO:0000256" key="5">
    <source>
        <dbReference type="ARBA" id="ARBA00022692"/>
    </source>
</evidence>
<feature type="transmembrane region" description="Helical" evidence="12">
    <location>
        <begin position="546"/>
        <end position="566"/>
    </location>
</feature>
<feature type="transmembrane region" description="Helical" evidence="12">
    <location>
        <begin position="59"/>
        <end position="83"/>
    </location>
</feature>
<feature type="transmembrane region" description="Helical" evidence="12">
    <location>
        <begin position="17"/>
        <end position="39"/>
    </location>
</feature>
<dbReference type="PANTHER" id="PTHR43221:SF1">
    <property type="entry name" value="PROTEASE HTPX"/>
    <property type="match status" value="1"/>
</dbReference>
<feature type="transmembrane region" description="Helical" evidence="12">
    <location>
        <begin position="145"/>
        <end position="164"/>
    </location>
</feature>
<protein>
    <recommendedName>
        <fullName evidence="13">Peptidase M48 domain-containing protein</fullName>
    </recommendedName>
</protein>
<feature type="transmembrane region" description="Helical" evidence="12">
    <location>
        <begin position="516"/>
        <end position="534"/>
    </location>
</feature>
<dbReference type="InterPro" id="IPR050083">
    <property type="entry name" value="HtpX_protease"/>
</dbReference>
<keyword evidence="5 12" id="KW-0812">Transmembrane</keyword>
<sequence length="679" mass="75512">MPLPLLPPSLTPAQQRWLAGAILLAPAVLMLWSGAWLSWSNSSLGINQHWTMALPYRLTSLAFILACIGLIGGMTALACTHMLGIRAQQSAEQLMRLFSKGQACLPWVLLLLWFCFFGSAISQLSAETIRALHRAANSAWHYKTALGLLLGLLIIIGVAALQLLRWRHTFAQTVNSTPDRQDGELIDPSQAPKLWGFVQQVANKTHTPPPEYIVAGVMPHFFVTDSALLLPDETCIAEGKRTLYLCLPLMQYLSGKEFAGLLAHELAHFAANDTAQGRAFSTTYAMAHARLSSVRDGQRELGYLHWLNKPSHAIAGYFLHSFDIAFYSHKRQQELRADQVEVALVGASTFATTSLRLTELSPVLSNVLDDAWQQSPHQTSQSILAEFDKQVRLHAFADPRSHLQERQAGKFDSHPTSYQRFKAAGVRWSQAIVERYQQRHSSRLLQAFGLAHASASHPTQPISEPSSTTPLTVVDKLQLQFSDAAKDNATLLPERVAELREWAQEGTQATDLEEKILLPVAATGVLAIGMLFILSQSQRNPIWEQGLYVLALLACVAAIGVLILRAQRPVMHLTRTGISVGWPGQEELIAWHEIAEINIESGFSLQDWYSTMCIQLVLAEHAHEPQWRNGLRTRYDRAHHQVVISVQGIADHDAQEVSDLLHTYWYGGVARDVLRRSGH</sequence>